<organism evidence="1 2">
    <name type="scientific">Paramuricea clavata</name>
    <name type="common">Red gorgonian</name>
    <name type="synonym">Violescent sea-whip</name>
    <dbReference type="NCBI Taxonomy" id="317549"/>
    <lineage>
        <taxon>Eukaryota</taxon>
        <taxon>Metazoa</taxon>
        <taxon>Cnidaria</taxon>
        <taxon>Anthozoa</taxon>
        <taxon>Octocorallia</taxon>
        <taxon>Malacalcyonacea</taxon>
        <taxon>Plexauridae</taxon>
        <taxon>Paramuricea</taxon>
    </lineage>
</organism>
<sequence length="109" mass="11821">MLKSESCGKLWLPRLTACGMKNAHQKKFAKIAKHGPNCYKTNSGILQYQRKTGEDPAAKPLTTTMVKIISLLSDEPSFSGIQGGFVSGVPSDSGKFIVTFICVLSNEIK</sequence>
<evidence type="ECO:0000313" key="1">
    <source>
        <dbReference type="EMBL" id="CAB3979911.1"/>
    </source>
</evidence>
<dbReference type="EMBL" id="CACRXK020000241">
    <property type="protein sequence ID" value="CAB3979911.1"/>
    <property type="molecule type" value="Genomic_DNA"/>
</dbReference>
<dbReference type="AlphaFoldDB" id="A0A7D9HD99"/>
<evidence type="ECO:0000313" key="2">
    <source>
        <dbReference type="Proteomes" id="UP001152795"/>
    </source>
</evidence>
<name>A0A7D9HD99_PARCT</name>
<reference evidence="1" key="1">
    <citation type="submission" date="2020-04" db="EMBL/GenBank/DDBJ databases">
        <authorList>
            <person name="Alioto T."/>
            <person name="Alioto T."/>
            <person name="Gomez Garrido J."/>
        </authorList>
    </citation>
    <scope>NUCLEOTIDE SEQUENCE</scope>
    <source>
        <strain evidence="1">A484AB</strain>
    </source>
</reference>
<keyword evidence="2" id="KW-1185">Reference proteome</keyword>
<gene>
    <name evidence="1" type="ORF">PACLA_8A041146</name>
</gene>
<comment type="caution">
    <text evidence="1">The sequence shown here is derived from an EMBL/GenBank/DDBJ whole genome shotgun (WGS) entry which is preliminary data.</text>
</comment>
<protein>
    <submittedName>
        <fullName evidence="1">Uncharacterized protein</fullName>
    </submittedName>
</protein>
<dbReference type="Proteomes" id="UP001152795">
    <property type="component" value="Unassembled WGS sequence"/>
</dbReference>
<accession>A0A7D9HD99</accession>
<proteinExistence type="predicted"/>